<dbReference type="InterPro" id="IPR013324">
    <property type="entry name" value="RNA_pol_sigma_r3/r4-like"/>
</dbReference>
<feature type="domain" description="RNA polymerase sigma-70" evidence="7">
    <location>
        <begin position="212"/>
        <end position="238"/>
    </location>
</feature>
<dbReference type="Pfam" id="PF04545">
    <property type="entry name" value="Sigma70_r4"/>
    <property type="match status" value="1"/>
</dbReference>
<comment type="similarity">
    <text evidence="5">Belongs to the sigma-70 factor family.</text>
</comment>
<evidence type="ECO:0000313" key="8">
    <source>
        <dbReference type="EMBL" id="AQT66935.1"/>
    </source>
</evidence>
<dbReference type="NCBIfam" id="TIGR02937">
    <property type="entry name" value="sigma70-ECF"/>
    <property type="match status" value="1"/>
</dbReference>
<feature type="domain" description="RNA polymerase sigma-70" evidence="6">
    <location>
        <begin position="50"/>
        <end position="63"/>
    </location>
</feature>
<dbReference type="Proteomes" id="UP000189674">
    <property type="component" value="Chromosome"/>
</dbReference>
<dbReference type="Pfam" id="PF04539">
    <property type="entry name" value="Sigma70_r3"/>
    <property type="match status" value="1"/>
</dbReference>
<sequence>MQLKSLAARKYAQQQKQPNADQRVTQFLPMVHKLVSKVTSYLQPPLTRDDLVSAGTIGLIKAAHDYDSTKNAEFQTYAYIRIRGAIIDELRSWSFAPPSLNKQLQEAQTIHDEVMAHTGHSPSDEEVAKKMGIGVDKLYKTYEQGRARYFLSMSGYTEDEPALANVLAGSESGQPEQRIEREELVHDLADAIERLPQKQRQIVILYYQQELTMKEIAEVLEITESRVSQLHSSAVFKLGSLLKDHDNAR</sequence>
<organism evidence="8 9">
    <name type="scientific">Anaerohalosphaera lusitana</name>
    <dbReference type="NCBI Taxonomy" id="1936003"/>
    <lineage>
        <taxon>Bacteria</taxon>
        <taxon>Pseudomonadati</taxon>
        <taxon>Planctomycetota</taxon>
        <taxon>Phycisphaerae</taxon>
        <taxon>Sedimentisphaerales</taxon>
        <taxon>Anaerohalosphaeraceae</taxon>
        <taxon>Anaerohalosphaera</taxon>
    </lineage>
</organism>
<dbReference type="STRING" id="1936003.STSP2_00073"/>
<dbReference type="NCBIfam" id="NF005413">
    <property type="entry name" value="PRK06986.1"/>
    <property type="match status" value="1"/>
</dbReference>
<evidence type="ECO:0000313" key="9">
    <source>
        <dbReference type="Proteomes" id="UP000189674"/>
    </source>
</evidence>
<reference evidence="9" key="1">
    <citation type="submission" date="2017-02" db="EMBL/GenBank/DDBJ databases">
        <title>Comparative genomics and description of representatives of a novel lineage of planctomycetes thriving in anoxic sediments.</title>
        <authorList>
            <person name="Spring S."/>
            <person name="Bunk B."/>
            <person name="Sproer C."/>
        </authorList>
    </citation>
    <scope>NUCLEOTIDE SEQUENCE [LARGE SCALE GENOMIC DNA]</scope>
    <source>
        <strain evidence="9">ST-NAGAB-D1</strain>
    </source>
</reference>
<protein>
    <recommendedName>
        <fullName evidence="5">RNA polymerase sigma factor</fullName>
    </recommendedName>
</protein>
<comment type="function">
    <text evidence="5">Sigma factors are initiation factors that promote the attachment of RNA polymerase to specific initiation sites and are then released.</text>
</comment>
<evidence type="ECO:0000259" key="6">
    <source>
        <dbReference type="PROSITE" id="PS00715"/>
    </source>
</evidence>
<keyword evidence="3 5" id="KW-0238">DNA-binding</keyword>
<keyword evidence="9" id="KW-1185">Reference proteome</keyword>
<evidence type="ECO:0000256" key="1">
    <source>
        <dbReference type="ARBA" id="ARBA00023015"/>
    </source>
</evidence>
<evidence type="ECO:0000256" key="4">
    <source>
        <dbReference type="ARBA" id="ARBA00023163"/>
    </source>
</evidence>
<proteinExistence type="inferred from homology"/>
<evidence type="ECO:0000256" key="3">
    <source>
        <dbReference type="ARBA" id="ARBA00023125"/>
    </source>
</evidence>
<evidence type="ECO:0000259" key="7">
    <source>
        <dbReference type="PROSITE" id="PS00716"/>
    </source>
</evidence>
<keyword evidence="4 5" id="KW-0804">Transcription</keyword>
<dbReference type="Gene3D" id="1.10.1740.10">
    <property type="match status" value="1"/>
</dbReference>
<dbReference type="SUPFAM" id="SSF88946">
    <property type="entry name" value="Sigma2 domain of RNA polymerase sigma factors"/>
    <property type="match status" value="1"/>
</dbReference>
<dbReference type="CDD" id="cd06171">
    <property type="entry name" value="Sigma70_r4"/>
    <property type="match status" value="1"/>
</dbReference>
<accession>A0A1U9NGK4</accession>
<dbReference type="InterPro" id="IPR007630">
    <property type="entry name" value="RNA_pol_sigma70_r4"/>
</dbReference>
<dbReference type="Gene3D" id="1.20.140.160">
    <property type="match status" value="1"/>
</dbReference>
<dbReference type="GO" id="GO:0003677">
    <property type="term" value="F:DNA binding"/>
    <property type="evidence" value="ECO:0007669"/>
    <property type="project" value="UniProtKB-KW"/>
</dbReference>
<keyword evidence="1 5" id="KW-0805">Transcription regulation</keyword>
<dbReference type="Pfam" id="PF04542">
    <property type="entry name" value="Sigma70_r2"/>
    <property type="match status" value="1"/>
</dbReference>
<dbReference type="PIRSF" id="PIRSF000770">
    <property type="entry name" value="RNA_pol_sigma-SigE/K"/>
    <property type="match status" value="1"/>
</dbReference>
<dbReference type="GO" id="GO:0006352">
    <property type="term" value="P:DNA-templated transcription initiation"/>
    <property type="evidence" value="ECO:0007669"/>
    <property type="project" value="InterPro"/>
</dbReference>
<keyword evidence="2 5" id="KW-0731">Sigma factor</keyword>
<dbReference type="InterPro" id="IPR007624">
    <property type="entry name" value="RNA_pol_sigma70_r3"/>
</dbReference>
<dbReference type="PANTHER" id="PTHR30385">
    <property type="entry name" value="SIGMA FACTOR F FLAGELLAR"/>
    <property type="match status" value="1"/>
</dbReference>
<dbReference type="AlphaFoldDB" id="A0A1U9NGK4"/>
<dbReference type="InterPro" id="IPR007627">
    <property type="entry name" value="RNA_pol_sigma70_r2"/>
</dbReference>
<dbReference type="KEGG" id="alus:STSP2_00073"/>
<dbReference type="PANTHER" id="PTHR30385:SF7">
    <property type="entry name" value="RNA POLYMERASE SIGMA FACTOR FLIA"/>
    <property type="match status" value="1"/>
</dbReference>
<dbReference type="PRINTS" id="PR00046">
    <property type="entry name" value="SIGMA70FCT"/>
</dbReference>
<dbReference type="InterPro" id="IPR013325">
    <property type="entry name" value="RNA_pol_sigma_r2"/>
</dbReference>
<dbReference type="InterPro" id="IPR000943">
    <property type="entry name" value="RNA_pol_sigma70"/>
</dbReference>
<evidence type="ECO:0000256" key="5">
    <source>
        <dbReference type="RuleBase" id="RU362124"/>
    </source>
</evidence>
<dbReference type="InterPro" id="IPR014284">
    <property type="entry name" value="RNA_pol_sigma-70_dom"/>
</dbReference>
<dbReference type="PROSITE" id="PS00716">
    <property type="entry name" value="SIGMA70_2"/>
    <property type="match status" value="1"/>
</dbReference>
<dbReference type="GO" id="GO:0003899">
    <property type="term" value="F:DNA-directed RNA polymerase activity"/>
    <property type="evidence" value="ECO:0007669"/>
    <property type="project" value="InterPro"/>
</dbReference>
<dbReference type="PROSITE" id="PS00715">
    <property type="entry name" value="SIGMA70_1"/>
    <property type="match status" value="1"/>
</dbReference>
<gene>
    <name evidence="8" type="primary">sigD</name>
    <name evidence="8" type="ORF">STSP2_00073</name>
</gene>
<dbReference type="InterPro" id="IPR012845">
    <property type="entry name" value="RNA_pol_sigma_FliA_WhiG"/>
</dbReference>
<dbReference type="GO" id="GO:0016987">
    <property type="term" value="F:sigma factor activity"/>
    <property type="evidence" value="ECO:0007669"/>
    <property type="project" value="UniProtKB-KW"/>
</dbReference>
<name>A0A1U9NGK4_9BACT</name>
<dbReference type="SUPFAM" id="SSF88659">
    <property type="entry name" value="Sigma3 and sigma4 domains of RNA polymerase sigma factors"/>
    <property type="match status" value="2"/>
</dbReference>
<evidence type="ECO:0000256" key="2">
    <source>
        <dbReference type="ARBA" id="ARBA00023082"/>
    </source>
</evidence>
<dbReference type="NCBIfam" id="TIGR02479">
    <property type="entry name" value="FliA_WhiG"/>
    <property type="match status" value="1"/>
</dbReference>
<dbReference type="EMBL" id="CP019791">
    <property type="protein sequence ID" value="AQT66935.1"/>
    <property type="molecule type" value="Genomic_DNA"/>
</dbReference>